<evidence type="ECO:0000256" key="1">
    <source>
        <dbReference type="ARBA" id="ARBA00022598"/>
    </source>
</evidence>
<dbReference type="PANTHER" id="PTHR43024:SF1">
    <property type="entry name" value="UDP-N-ACETYLMURAMOYL-TRIPEPTIDE--D-ALANYL-D-ALANINE LIGASE"/>
    <property type="match status" value="1"/>
</dbReference>
<dbReference type="PANTHER" id="PTHR43024">
    <property type="entry name" value="UDP-N-ACETYLMURAMOYL-TRIPEPTIDE--D-ALANYL-D-ALANINE LIGASE"/>
    <property type="match status" value="1"/>
</dbReference>
<dbReference type="SUPFAM" id="SSF63418">
    <property type="entry name" value="MurE/MurF N-terminal domain"/>
    <property type="match status" value="1"/>
</dbReference>
<dbReference type="AlphaFoldDB" id="A0A9D6V4S0"/>
<reference evidence="5" key="1">
    <citation type="submission" date="2020-07" db="EMBL/GenBank/DDBJ databases">
        <title>Huge and variable diversity of episymbiotic CPR bacteria and DPANN archaea in groundwater ecosystems.</title>
        <authorList>
            <person name="He C.Y."/>
            <person name="Keren R."/>
            <person name="Whittaker M."/>
            <person name="Farag I.F."/>
            <person name="Doudna J."/>
            <person name="Cate J.H.D."/>
            <person name="Banfield J.F."/>
        </authorList>
    </citation>
    <scope>NUCLEOTIDE SEQUENCE</scope>
    <source>
        <strain evidence="5">NC_groundwater_1664_Pr3_B-0.1um_52_9</strain>
    </source>
</reference>
<keyword evidence="1" id="KW-0436">Ligase</keyword>
<evidence type="ECO:0000256" key="2">
    <source>
        <dbReference type="ARBA" id="ARBA00022741"/>
    </source>
</evidence>
<evidence type="ECO:0000259" key="4">
    <source>
        <dbReference type="Pfam" id="PF01225"/>
    </source>
</evidence>
<dbReference type="EMBL" id="JACRDE010000381">
    <property type="protein sequence ID" value="MBI5250713.1"/>
    <property type="molecule type" value="Genomic_DNA"/>
</dbReference>
<keyword evidence="2" id="KW-0547">Nucleotide-binding</keyword>
<proteinExistence type="predicted"/>
<feature type="domain" description="Mur ligase N-terminal catalytic" evidence="4">
    <location>
        <begin position="63"/>
        <end position="141"/>
    </location>
</feature>
<dbReference type="Pfam" id="PF01225">
    <property type="entry name" value="Mur_ligase"/>
    <property type="match status" value="1"/>
</dbReference>
<dbReference type="Gene3D" id="3.40.1390.10">
    <property type="entry name" value="MurE/MurF, N-terminal domain"/>
    <property type="match status" value="1"/>
</dbReference>
<comment type="caution">
    <text evidence="5">The sequence shown here is derived from an EMBL/GenBank/DDBJ whole genome shotgun (WGS) entry which is preliminary data.</text>
</comment>
<evidence type="ECO:0000313" key="6">
    <source>
        <dbReference type="Proteomes" id="UP000807825"/>
    </source>
</evidence>
<evidence type="ECO:0000313" key="5">
    <source>
        <dbReference type="EMBL" id="MBI5250713.1"/>
    </source>
</evidence>
<organism evidence="5 6">
    <name type="scientific">Desulfomonile tiedjei</name>
    <dbReference type="NCBI Taxonomy" id="2358"/>
    <lineage>
        <taxon>Bacteria</taxon>
        <taxon>Pseudomonadati</taxon>
        <taxon>Thermodesulfobacteriota</taxon>
        <taxon>Desulfomonilia</taxon>
        <taxon>Desulfomonilales</taxon>
        <taxon>Desulfomonilaceae</taxon>
        <taxon>Desulfomonile</taxon>
    </lineage>
</organism>
<dbReference type="InterPro" id="IPR000713">
    <property type="entry name" value="Mur_ligase_N"/>
</dbReference>
<gene>
    <name evidence="5" type="ORF">HY912_14580</name>
</gene>
<accession>A0A9D6V4S0</accession>
<dbReference type="InterPro" id="IPR035911">
    <property type="entry name" value="MurE/MurF_N"/>
</dbReference>
<evidence type="ECO:0000256" key="3">
    <source>
        <dbReference type="ARBA" id="ARBA00022840"/>
    </source>
</evidence>
<name>A0A9D6V4S0_9BACT</name>
<sequence>MNTGSFTCPEPPQDSEASDPILSCARSNNVEKHGIENVGFLDLTEVLEIIRPIRVQGPTSGPISGISIDTRKPMGEDFVFWAIKGEHFNGNDFVEDAIAAGARAAVVSRDDIFREGMRSGVTLVQVPDTLTALQDLAAAYRNRFRF</sequence>
<dbReference type="InterPro" id="IPR051046">
    <property type="entry name" value="MurCDEF_CellWall_CoF430Synth"/>
</dbReference>
<protein>
    <recommendedName>
        <fullName evidence="4">Mur ligase N-terminal catalytic domain-containing protein</fullName>
    </recommendedName>
</protein>
<keyword evidence="3" id="KW-0067">ATP-binding</keyword>
<feature type="non-terminal residue" evidence="5">
    <location>
        <position position="146"/>
    </location>
</feature>
<dbReference type="GO" id="GO:0005524">
    <property type="term" value="F:ATP binding"/>
    <property type="evidence" value="ECO:0007669"/>
    <property type="project" value="UniProtKB-KW"/>
</dbReference>
<dbReference type="GO" id="GO:0016881">
    <property type="term" value="F:acid-amino acid ligase activity"/>
    <property type="evidence" value="ECO:0007669"/>
    <property type="project" value="InterPro"/>
</dbReference>
<dbReference type="Proteomes" id="UP000807825">
    <property type="component" value="Unassembled WGS sequence"/>
</dbReference>